<dbReference type="GO" id="GO:0016887">
    <property type="term" value="F:ATP hydrolysis activity"/>
    <property type="evidence" value="ECO:0007669"/>
    <property type="project" value="TreeGrafter"/>
</dbReference>
<dbReference type="InterPro" id="IPR050625">
    <property type="entry name" value="ParA/MinD_ATPase"/>
</dbReference>
<dbReference type="PANTHER" id="PTHR43384">
    <property type="entry name" value="SEPTUM SITE-DETERMINING PROTEIN MIND HOMOLOG, CHLOROPLASTIC-RELATED"/>
    <property type="match status" value="1"/>
</dbReference>
<dbReference type="InterPro" id="IPR027417">
    <property type="entry name" value="P-loop_NTPase"/>
</dbReference>
<dbReference type="AlphaFoldDB" id="A0A1E5G040"/>
<sequence>MSNQTLNDNKNPSKIKRGEMISISSAKGGVGKTMLAVNLAVALSKRNKKICILDADFQFGDVSLAMDIQATFSIKDIIEGIDRIDLDALISSLNLHDSGVHVLSAPDRPEYADLVTTSVLEKILDLLLGYFDYVIVDTEVGLQEKSLFLIDKTDTLLIVTNLEMTTLKNTKLMIETLDVLGFRDKVQVIVNRSDMESVIQATDVPGILNETSPIYIPNDFQTTSQSINIGVPFVSNRARTDIAKAIYKMAEQVTSRREIAVFEPPKPSLLQRLLRKTKDKEGQA</sequence>
<name>A0A1E5G040_9FIRM</name>
<keyword evidence="2" id="KW-0418">Kinase</keyword>
<dbReference type="Gene3D" id="3.40.50.300">
    <property type="entry name" value="P-loop containing nucleotide triphosphate hydrolases"/>
    <property type="match status" value="1"/>
</dbReference>
<organism evidence="2 3">
    <name type="scientific">Desulfuribacillus alkaliarsenatis</name>
    <dbReference type="NCBI Taxonomy" id="766136"/>
    <lineage>
        <taxon>Bacteria</taxon>
        <taxon>Bacillati</taxon>
        <taxon>Bacillota</taxon>
        <taxon>Desulfuribacillia</taxon>
        <taxon>Desulfuribacillales</taxon>
        <taxon>Desulfuribacillaceae</taxon>
        <taxon>Desulfuribacillus</taxon>
    </lineage>
</organism>
<evidence type="ECO:0000313" key="3">
    <source>
        <dbReference type="Proteomes" id="UP000094296"/>
    </source>
</evidence>
<keyword evidence="2" id="KW-0808">Transferase</keyword>
<accession>A0A1E5G040</accession>
<dbReference type="Pfam" id="PF13614">
    <property type="entry name" value="AAA_31"/>
    <property type="match status" value="1"/>
</dbReference>
<dbReference type="GO" id="GO:0016301">
    <property type="term" value="F:kinase activity"/>
    <property type="evidence" value="ECO:0007669"/>
    <property type="project" value="UniProtKB-KW"/>
</dbReference>
<protein>
    <submittedName>
        <fullName evidence="2">Histidine kinase</fullName>
    </submittedName>
</protein>
<dbReference type="RefSeq" id="WP_069643701.1">
    <property type="nucleotide sequence ID" value="NZ_MIJE01000032.1"/>
</dbReference>
<dbReference type="SUPFAM" id="SSF52540">
    <property type="entry name" value="P-loop containing nucleoside triphosphate hydrolases"/>
    <property type="match status" value="1"/>
</dbReference>
<gene>
    <name evidence="2" type="ORF">BHF68_08490</name>
</gene>
<evidence type="ECO:0000259" key="1">
    <source>
        <dbReference type="Pfam" id="PF13614"/>
    </source>
</evidence>
<dbReference type="GO" id="GO:0051782">
    <property type="term" value="P:negative regulation of cell division"/>
    <property type="evidence" value="ECO:0007669"/>
    <property type="project" value="TreeGrafter"/>
</dbReference>
<comment type="caution">
    <text evidence="2">The sequence shown here is derived from an EMBL/GenBank/DDBJ whole genome shotgun (WGS) entry which is preliminary data.</text>
</comment>
<reference evidence="2 3" key="1">
    <citation type="submission" date="2016-09" db="EMBL/GenBank/DDBJ databases">
        <title>Draft genome sequence for the type strain of Desulfuribacillus alkaliarsenatis AHT28, an obligately anaerobic, sulfidogenic bacterium isolated from Russian soda lake sediments.</title>
        <authorList>
            <person name="Abin C.A."/>
            <person name="Hollibaugh J.T."/>
        </authorList>
    </citation>
    <scope>NUCLEOTIDE SEQUENCE [LARGE SCALE GENOMIC DNA]</scope>
    <source>
        <strain evidence="2 3">AHT28</strain>
    </source>
</reference>
<dbReference type="InterPro" id="IPR025669">
    <property type="entry name" value="AAA_dom"/>
</dbReference>
<feature type="domain" description="AAA" evidence="1">
    <location>
        <begin position="19"/>
        <end position="179"/>
    </location>
</feature>
<dbReference type="Proteomes" id="UP000094296">
    <property type="component" value="Unassembled WGS sequence"/>
</dbReference>
<dbReference type="STRING" id="766136.BHF68_08490"/>
<dbReference type="OrthoDB" id="9794577at2"/>
<dbReference type="PANTHER" id="PTHR43384:SF13">
    <property type="entry name" value="SLR0110 PROTEIN"/>
    <property type="match status" value="1"/>
</dbReference>
<dbReference type="GO" id="GO:0009898">
    <property type="term" value="C:cytoplasmic side of plasma membrane"/>
    <property type="evidence" value="ECO:0007669"/>
    <property type="project" value="TreeGrafter"/>
</dbReference>
<proteinExistence type="predicted"/>
<dbReference type="GO" id="GO:0005829">
    <property type="term" value="C:cytosol"/>
    <property type="evidence" value="ECO:0007669"/>
    <property type="project" value="TreeGrafter"/>
</dbReference>
<dbReference type="EMBL" id="MIJE01000032">
    <property type="protein sequence ID" value="OEF96196.1"/>
    <property type="molecule type" value="Genomic_DNA"/>
</dbReference>
<keyword evidence="3" id="KW-1185">Reference proteome</keyword>
<evidence type="ECO:0000313" key="2">
    <source>
        <dbReference type="EMBL" id="OEF96196.1"/>
    </source>
</evidence>
<dbReference type="GO" id="GO:0005524">
    <property type="term" value="F:ATP binding"/>
    <property type="evidence" value="ECO:0007669"/>
    <property type="project" value="TreeGrafter"/>
</dbReference>